<dbReference type="PANTHER" id="PTHR12303">
    <property type="entry name" value="CARNOSINE N-METHYLTRANSFERASE"/>
    <property type="match status" value="1"/>
</dbReference>
<dbReference type="EMBL" id="JYNV01000273">
    <property type="protein sequence ID" value="KZM20658.1"/>
    <property type="molecule type" value="Genomic_DNA"/>
</dbReference>
<dbReference type="Proteomes" id="UP000076837">
    <property type="component" value="Unassembled WGS sequence"/>
</dbReference>
<evidence type="ECO:0000313" key="4">
    <source>
        <dbReference type="Proteomes" id="UP000076837"/>
    </source>
</evidence>
<name>A0A162ZKK4_DIDRA</name>
<dbReference type="AlphaFoldDB" id="A0A162ZKK4"/>
<dbReference type="InterPro" id="IPR012901">
    <property type="entry name" value="CARME"/>
</dbReference>
<keyword evidence="2" id="KW-0732">Signal</keyword>
<feature type="region of interest" description="Disordered" evidence="1">
    <location>
        <begin position="57"/>
        <end position="91"/>
    </location>
</feature>
<comment type="caution">
    <text evidence="3">The sequence shown here is derived from an EMBL/GenBank/DDBJ whole genome shotgun (WGS) entry which is preliminary data.</text>
</comment>
<proteinExistence type="predicted"/>
<dbReference type="GO" id="GO:0008757">
    <property type="term" value="F:S-adenosylmethionine-dependent methyltransferase activity"/>
    <property type="evidence" value="ECO:0007669"/>
    <property type="project" value="InterPro"/>
</dbReference>
<keyword evidence="4" id="KW-1185">Reference proteome</keyword>
<gene>
    <name evidence="3" type="ORF">ST47_g8207</name>
</gene>
<feature type="chain" id="PRO_5043433501" evidence="2">
    <location>
        <begin position="22"/>
        <end position="447"/>
    </location>
</feature>
<dbReference type="Gene3D" id="3.40.50.150">
    <property type="entry name" value="Vaccinia Virus protein VP39"/>
    <property type="match status" value="1"/>
</dbReference>
<protein>
    <submittedName>
        <fullName evidence="3">Uncharacterized protein</fullName>
    </submittedName>
</protein>
<sequence>MKLLIPSCLLLLAGFSTLAGATDVSSTAVPTPLTAEKTITKNEAAYASIDNDAAQDPLQVGSMAPSESPRHRQEKAHLMKRMDRKSGKWGSTHPRYRTLEALYGFTKYRERNMAELNRWRTMYSNMLEKAVNYKKKLDDIEELIYTNEVLCKAIIANAMAFYGIEQKELDEHIKDAVKAKRVADRISTSQTLKHFVRDWADEGSKERNDAFPCLLSTLNALKANPPTNTPLKILLPGSGVGRLGTEIANLGGYSVTLNEWSMYMNIGYRFLSTLSARTPATMHPFIDTLSHHATTASLLRPIAFPNAPPNPAVLLVEGDFTTAFRGHESTFDVVLTHFFIDTARNLMAYFDTIHALLAPGGRWINLGPLLYGTGPFVQLSLDEIVAVVEGMGFEFEDLGEECGVSTFPDALEGGLGRVRWSEAEYGFDSEALTRHAYRAQAWSVRKP</sequence>
<dbReference type="OrthoDB" id="978at2759"/>
<evidence type="ECO:0000256" key="2">
    <source>
        <dbReference type="SAM" id="SignalP"/>
    </source>
</evidence>
<dbReference type="PANTHER" id="PTHR12303:SF13">
    <property type="match status" value="1"/>
</dbReference>
<feature type="compositionally biased region" description="Basic and acidic residues" evidence="1">
    <location>
        <begin position="68"/>
        <end position="86"/>
    </location>
</feature>
<evidence type="ECO:0000313" key="3">
    <source>
        <dbReference type="EMBL" id="KZM20658.1"/>
    </source>
</evidence>
<accession>A0A162ZKK4</accession>
<feature type="signal peptide" evidence="2">
    <location>
        <begin position="1"/>
        <end position="21"/>
    </location>
</feature>
<dbReference type="Pfam" id="PF07942">
    <property type="entry name" value="CARME"/>
    <property type="match status" value="1"/>
</dbReference>
<dbReference type="InterPro" id="IPR029063">
    <property type="entry name" value="SAM-dependent_MTases_sf"/>
</dbReference>
<reference evidence="3 4" key="1">
    <citation type="journal article" date="2016" name="Sci. Rep.">
        <title>Draft genome sequencing and secretome analysis of fungal phytopathogen Ascochyta rabiei provides insight into the necrotrophic effector repertoire.</title>
        <authorList>
            <person name="Verma S."/>
            <person name="Gazara R.K."/>
            <person name="Nizam S."/>
            <person name="Parween S."/>
            <person name="Chattopadhyay D."/>
            <person name="Verma P.K."/>
        </authorList>
    </citation>
    <scope>NUCLEOTIDE SEQUENCE [LARGE SCALE GENOMIC DNA]</scope>
    <source>
        <strain evidence="3 4">ArDII</strain>
    </source>
</reference>
<dbReference type="SMART" id="SM01296">
    <property type="entry name" value="N2227"/>
    <property type="match status" value="1"/>
</dbReference>
<organism evidence="3 4">
    <name type="scientific">Didymella rabiei</name>
    <name type="common">Chickpea ascochyta blight fungus</name>
    <name type="synonym">Mycosphaerella rabiei</name>
    <dbReference type="NCBI Taxonomy" id="5454"/>
    <lineage>
        <taxon>Eukaryota</taxon>
        <taxon>Fungi</taxon>
        <taxon>Dikarya</taxon>
        <taxon>Ascomycota</taxon>
        <taxon>Pezizomycotina</taxon>
        <taxon>Dothideomycetes</taxon>
        <taxon>Pleosporomycetidae</taxon>
        <taxon>Pleosporales</taxon>
        <taxon>Pleosporineae</taxon>
        <taxon>Didymellaceae</taxon>
        <taxon>Ascochyta</taxon>
    </lineage>
</organism>
<dbReference type="STRING" id="5454.A0A162ZKK4"/>
<evidence type="ECO:0000256" key="1">
    <source>
        <dbReference type="SAM" id="MobiDB-lite"/>
    </source>
</evidence>
<dbReference type="SUPFAM" id="SSF53335">
    <property type="entry name" value="S-adenosyl-L-methionine-dependent methyltransferases"/>
    <property type="match status" value="1"/>
</dbReference>